<accession>A0ABT7YBL7</accession>
<dbReference type="Proteomes" id="UP001171916">
    <property type="component" value="Unassembled WGS sequence"/>
</dbReference>
<sequence length="186" mass="21617">MRLRNSFILAFLILVSCDVASSRNAEMEVLPYFDLKGFIDQKLAELPDSVQMAKSSRINWEEALTSKRMSREDIRKELEVFYEADINSPSFAQSYDTEVVKRYLIHKLKPEEKGRLQEMIITYTDDEVSGIQIKMKKDNTFYTSTTIAEIYFSGVSQKIDHYNVETTQKILLMDPNNIRYSGSIKQ</sequence>
<keyword evidence="1" id="KW-0732">Signal</keyword>
<feature type="chain" id="PRO_5046038179" description="DUF4252 domain-containing protein" evidence="1">
    <location>
        <begin position="21"/>
        <end position="186"/>
    </location>
</feature>
<evidence type="ECO:0000313" key="2">
    <source>
        <dbReference type="EMBL" id="MDN3203911.1"/>
    </source>
</evidence>
<gene>
    <name evidence="2" type="ORF">QVH07_07105</name>
</gene>
<name>A0ABT7YBL7_9BACT</name>
<organism evidence="2 3">
    <name type="scientific">Algoriphagus sediminis</name>
    <dbReference type="NCBI Taxonomy" id="3057113"/>
    <lineage>
        <taxon>Bacteria</taxon>
        <taxon>Pseudomonadati</taxon>
        <taxon>Bacteroidota</taxon>
        <taxon>Cytophagia</taxon>
        <taxon>Cytophagales</taxon>
        <taxon>Cyclobacteriaceae</taxon>
        <taxon>Algoriphagus</taxon>
    </lineage>
</organism>
<dbReference type="RefSeq" id="WP_289999468.1">
    <property type="nucleotide sequence ID" value="NZ_JAUEPH010000003.1"/>
</dbReference>
<evidence type="ECO:0000313" key="3">
    <source>
        <dbReference type="Proteomes" id="UP001171916"/>
    </source>
</evidence>
<feature type="signal peptide" evidence="1">
    <location>
        <begin position="1"/>
        <end position="20"/>
    </location>
</feature>
<evidence type="ECO:0000256" key="1">
    <source>
        <dbReference type="SAM" id="SignalP"/>
    </source>
</evidence>
<keyword evidence="3" id="KW-1185">Reference proteome</keyword>
<dbReference type="PROSITE" id="PS51257">
    <property type="entry name" value="PROKAR_LIPOPROTEIN"/>
    <property type="match status" value="1"/>
</dbReference>
<reference evidence="2" key="1">
    <citation type="submission" date="2023-06" db="EMBL/GenBank/DDBJ databases">
        <title>Robiginitalea aurantiacus sp. nov. and Algoriphagus sediminis sp. nov., isolated from coastal sediment.</title>
        <authorList>
            <person name="Zhou Z.Y."/>
            <person name="An J."/>
            <person name="Jia Y.W."/>
            <person name="Du Z.J."/>
        </authorList>
    </citation>
    <scope>NUCLEOTIDE SEQUENCE</scope>
    <source>
        <strain evidence="2">C2-7</strain>
    </source>
</reference>
<proteinExistence type="predicted"/>
<dbReference type="EMBL" id="JAUEPH010000003">
    <property type="protein sequence ID" value="MDN3203911.1"/>
    <property type="molecule type" value="Genomic_DNA"/>
</dbReference>
<evidence type="ECO:0008006" key="4">
    <source>
        <dbReference type="Google" id="ProtNLM"/>
    </source>
</evidence>
<protein>
    <recommendedName>
        <fullName evidence="4">DUF4252 domain-containing protein</fullName>
    </recommendedName>
</protein>
<comment type="caution">
    <text evidence="2">The sequence shown here is derived from an EMBL/GenBank/DDBJ whole genome shotgun (WGS) entry which is preliminary data.</text>
</comment>